<feature type="compositionally biased region" description="Basic residues" evidence="1">
    <location>
        <begin position="183"/>
        <end position="200"/>
    </location>
</feature>
<dbReference type="EMBL" id="GBRH01221522">
    <property type="protein sequence ID" value="JAD76373.1"/>
    <property type="molecule type" value="Transcribed_RNA"/>
</dbReference>
<proteinExistence type="predicted"/>
<reference evidence="2" key="1">
    <citation type="submission" date="2014-09" db="EMBL/GenBank/DDBJ databases">
        <authorList>
            <person name="Magalhaes I.L.F."/>
            <person name="Oliveira U."/>
            <person name="Santos F.R."/>
            <person name="Vidigal T.H.D.A."/>
            <person name="Brescovit A.D."/>
            <person name="Santos A.J."/>
        </authorList>
    </citation>
    <scope>NUCLEOTIDE SEQUENCE</scope>
    <source>
        <tissue evidence="2">Shoot tissue taken approximately 20 cm above the soil surface</tissue>
    </source>
</reference>
<feature type="compositionally biased region" description="Basic residues" evidence="1">
    <location>
        <begin position="142"/>
        <end position="166"/>
    </location>
</feature>
<feature type="compositionally biased region" description="Low complexity" evidence="1">
    <location>
        <begin position="67"/>
        <end position="80"/>
    </location>
</feature>
<protein>
    <submittedName>
        <fullName evidence="2">Uncharacterized protein</fullName>
    </submittedName>
</protein>
<accession>A0A0A9CPK5</accession>
<evidence type="ECO:0000256" key="1">
    <source>
        <dbReference type="SAM" id="MobiDB-lite"/>
    </source>
</evidence>
<reference evidence="2" key="2">
    <citation type="journal article" date="2015" name="Data Brief">
        <title>Shoot transcriptome of the giant reed, Arundo donax.</title>
        <authorList>
            <person name="Barrero R.A."/>
            <person name="Guerrero F.D."/>
            <person name="Moolhuijzen P."/>
            <person name="Goolsby J.A."/>
            <person name="Tidwell J."/>
            <person name="Bellgard S.E."/>
            <person name="Bellgard M.I."/>
        </authorList>
    </citation>
    <scope>NUCLEOTIDE SEQUENCE</scope>
    <source>
        <tissue evidence="2">Shoot tissue taken approximately 20 cm above the soil surface</tissue>
    </source>
</reference>
<evidence type="ECO:0000313" key="2">
    <source>
        <dbReference type="EMBL" id="JAD76373.1"/>
    </source>
</evidence>
<organism evidence="2">
    <name type="scientific">Arundo donax</name>
    <name type="common">Giant reed</name>
    <name type="synonym">Donax arundinaceus</name>
    <dbReference type="NCBI Taxonomy" id="35708"/>
    <lineage>
        <taxon>Eukaryota</taxon>
        <taxon>Viridiplantae</taxon>
        <taxon>Streptophyta</taxon>
        <taxon>Embryophyta</taxon>
        <taxon>Tracheophyta</taxon>
        <taxon>Spermatophyta</taxon>
        <taxon>Magnoliopsida</taxon>
        <taxon>Liliopsida</taxon>
        <taxon>Poales</taxon>
        <taxon>Poaceae</taxon>
        <taxon>PACMAD clade</taxon>
        <taxon>Arundinoideae</taxon>
        <taxon>Arundineae</taxon>
        <taxon>Arundo</taxon>
    </lineage>
</organism>
<feature type="compositionally biased region" description="Low complexity" evidence="1">
    <location>
        <begin position="167"/>
        <end position="178"/>
    </location>
</feature>
<sequence>MSGRWRRSGISIKGEVSGADPYSPSTPARSRPRLRGEKSLLFGGISFRGWKRPPDREASARPPPATRFPAAAASAALRRSGTGHRSTRTSPGWQAHRRAVAGRGRDGVYRLPRRVHALARVRPEPAGSHASRPPLPPARLGRALRGHRRPPGRRRGDHLLPRRHRQGPAGAPVGAPGPADRRVHGRPHPAARHRHRRRPRPPPFHTSHGPAAPPGWLLPPCSASRRRSRWTPSSGLTPQSVSPAPAPSPSLSGFPTCLW</sequence>
<dbReference type="AlphaFoldDB" id="A0A0A9CPK5"/>
<name>A0A0A9CPK5_ARUDO</name>
<feature type="region of interest" description="Disordered" evidence="1">
    <location>
        <begin position="1"/>
        <end position="259"/>
    </location>
</feature>